<gene>
    <name evidence="9" type="ORF">GSY69_11130</name>
</gene>
<evidence type="ECO:0000259" key="8">
    <source>
        <dbReference type="PROSITE" id="PS50847"/>
    </source>
</evidence>
<dbReference type="GO" id="GO:0031124">
    <property type="term" value="P:mRNA 3'-end processing"/>
    <property type="evidence" value="ECO:0007669"/>
    <property type="project" value="TreeGrafter"/>
</dbReference>
<feature type="compositionally biased region" description="Low complexity" evidence="5">
    <location>
        <begin position="739"/>
        <end position="783"/>
    </location>
</feature>
<dbReference type="EMBL" id="WWEQ01000056">
    <property type="protein sequence ID" value="MYM20501.1"/>
    <property type="molecule type" value="Genomic_DNA"/>
</dbReference>
<dbReference type="AlphaFoldDB" id="A0A6N9H9J2"/>
<evidence type="ECO:0000256" key="4">
    <source>
        <dbReference type="ARBA" id="ARBA00023088"/>
    </source>
</evidence>
<organism evidence="9 10">
    <name type="scientific">Brevibacterium rongguiense</name>
    <dbReference type="NCBI Taxonomy" id="2695267"/>
    <lineage>
        <taxon>Bacteria</taxon>
        <taxon>Bacillati</taxon>
        <taxon>Actinomycetota</taxon>
        <taxon>Actinomycetes</taxon>
        <taxon>Micrococcales</taxon>
        <taxon>Brevibacteriaceae</taxon>
        <taxon>Brevibacterium</taxon>
    </lineage>
</organism>
<evidence type="ECO:0000256" key="2">
    <source>
        <dbReference type="ARBA" id="ARBA00022525"/>
    </source>
</evidence>
<evidence type="ECO:0000256" key="7">
    <source>
        <dbReference type="SAM" id="SignalP"/>
    </source>
</evidence>
<comment type="caution">
    <text evidence="9">The sequence shown here is derived from an EMBL/GenBank/DDBJ whole genome shotgun (WGS) entry which is preliminary data.</text>
</comment>
<sequence length="852" mass="89167">MPTPPSPAQRAQRPRALHAALSLLALIAATVFAPAAAASPAAADAAAQTAHELTWRLRASFDSYTGGGETSDGARVADGVYRFPLKDSAYDAKTRTTTAQFGGTVHYRKWHGYHAACPDVDALDLTFSDMRIVLSPSGSHLYAHAKSRALDETKCDPVPDLGEVELADLDAAAVTPAVGEAGTTWTAIPATLGSGGKRAFAGFYPDGSPLDPVTFSVPEAGGPVADADQGAEPNVPVFKRGETYLPDHKNSLTEMTAASSDGKRLYFTEKVSGGTRQITVLDAQTLRPVVGAQPLPLPTTYSNDDGYYDAAGDRFFALIPENVHNWLTEAAFRNGAWQTRHMHELPADADEDGITLAGLGYDPVSRRALAITGLDGPKSAQPYRAHVIEETASGWKGTDTQLPPVKGYADYTYRQLDSRASDNLMAFADADHAIYTPASTAYNDDRDSVQMPPFVLTIAADRSVTVTPQNDLLFPGDRTRTHDAVKRFDDGTLVLYTRRKRTDQGGPDDALRTVELHGTALSVTKTVRYADANIKLPGTLGEDTGLGLRYTFDTTAASLVPSRAGTELPRTAMPDSVGQSPLDGKFSMAVGPDHSIYYPIRDTTTAYKQYGVSVLRLRGITPHFTRTPESSLVLDGKAAALSARAEGTPRPAITWQVKAPGGTFAEAGAQNRETAEGSGEFAVASDTPAGTQVRPVATNAAGTVYGPATTIDHAGVVPDFPDPSATASPSAEPSDDSSAEPSSPASPGPSESASTAPTAASPQPSTTAGRPAPASSSASQRPHPGGRDDTDGSDPSASRPGHPGAGDSDPSASHPSDDPLPRTGAAALAALALGLALVILGSGTVILNRRRR</sequence>
<dbReference type="PANTHER" id="PTHR12460">
    <property type="entry name" value="CYCLIN-DEPENDENT KINASE INHIBITOR-RELATED PROTEIN"/>
    <property type="match status" value="1"/>
</dbReference>
<reference evidence="9 10" key="1">
    <citation type="submission" date="2020-01" db="EMBL/GenBank/DDBJ databases">
        <authorList>
            <person name="Deng T."/>
        </authorList>
    </citation>
    <scope>NUCLEOTIDE SEQUENCE [LARGE SCALE GENOMIC DNA]</scope>
    <source>
        <strain evidence="9 10">5221</strain>
    </source>
</reference>
<keyword evidence="6" id="KW-1133">Transmembrane helix</keyword>
<evidence type="ECO:0000256" key="5">
    <source>
        <dbReference type="SAM" id="MobiDB-lite"/>
    </source>
</evidence>
<feature type="transmembrane region" description="Helical" evidence="6">
    <location>
        <begin position="825"/>
        <end position="847"/>
    </location>
</feature>
<feature type="region of interest" description="Disordered" evidence="5">
    <location>
        <begin position="713"/>
        <end position="822"/>
    </location>
</feature>
<feature type="chain" id="PRO_5027107655" description="Gram-positive cocci surface proteins LPxTG domain-containing protein" evidence="7">
    <location>
        <begin position="38"/>
        <end position="852"/>
    </location>
</feature>
<keyword evidence="6" id="KW-0472">Membrane</keyword>
<keyword evidence="10" id="KW-1185">Reference proteome</keyword>
<dbReference type="Pfam" id="PF04213">
    <property type="entry name" value="HtaA"/>
    <property type="match status" value="1"/>
</dbReference>
<dbReference type="InterPro" id="IPR019931">
    <property type="entry name" value="LPXTG_anchor"/>
</dbReference>
<feature type="domain" description="Gram-positive cocci surface proteins LPxTG" evidence="8">
    <location>
        <begin position="820"/>
        <end position="852"/>
    </location>
</feature>
<dbReference type="Proteomes" id="UP000469215">
    <property type="component" value="Unassembled WGS sequence"/>
</dbReference>
<feature type="signal peptide" evidence="7">
    <location>
        <begin position="1"/>
        <end position="37"/>
    </location>
</feature>
<dbReference type="PROSITE" id="PS50847">
    <property type="entry name" value="GRAM_POS_ANCHORING"/>
    <property type="match status" value="1"/>
</dbReference>
<name>A0A6N9H9J2_9MICO</name>
<evidence type="ECO:0000313" key="10">
    <source>
        <dbReference type="Proteomes" id="UP000469215"/>
    </source>
</evidence>
<evidence type="ECO:0000313" key="9">
    <source>
        <dbReference type="EMBL" id="MYM20501.1"/>
    </source>
</evidence>
<evidence type="ECO:0000256" key="6">
    <source>
        <dbReference type="SAM" id="Phobius"/>
    </source>
</evidence>
<dbReference type="RefSeq" id="WP_160953915.1">
    <property type="nucleotide sequence ID" value="NZ_WWEQ01000056.1"/>
</dbReference>
<dbReference type="InterPro" id="IPR007331">
    <property type="entry name" value="Htaa"/>
</dbReference>
<evidence type="ECO:0000256" key="3">
    <source>
        <dbReference type="ARBA" id="ARBA00022729"/>
    </source>
</evidence>
<dbReference type="PANTHER" id="PTHR12460:SF0">
    <property type="entry name" value="CID DOMAIN-CONTAINING PROTEIN-RELATED"/>
    <property type="match status" value="1"/>
</dbReference>
<keyword evidence="1" id="KW-0134">Cell wall</keyword>
<keyword evidence="4" id="KW-0572">Peptidoglycan-anchor</keyword>
<keyword evidence="6" id="KW-0812">Transmembrane</keyword>
<dbReference type="GO" id="GO:0000993">
    <property type="term" value="F:RNA polymerase II complex binding"/>
    <property type="evidence" value="ECO:0007669"/>
    <property type="project" value="TreeGrafter"/>
</dbReference>
<keyword evidence="2" id="KW-0964">Secreted</keyword>
<keyword evidence="3 7" id="KW-0732">Signal</keyword>
<protein>
    <recommendedName>
        <fullName evidence="8">Gram-positive cocci surface proteins LPxTG domain-containing protein</fullName>
    </recommendedName>
</protein>
<feature type="compositionally biased region" description="Low complexity" evidence="5">
    <location>
        <begin position="722"/>
        <end position="732"/>
    </location>
</feature>
<accession>A0A6N9H9J2</accession>
<proteinExistence type="predicted"/>
<evidence type="ECO:0000256" key="1">
    <source>
        <dbReference type="ARBA" id="ARBA00022512"/>
    </source>
</evidence>